<dbReference type="EMBL" id="QWLM01000011">
    <property type="protein sequence ID" value="RHW45166.1"/>
    <property type="molecule type" value="Genomic_DNA"/>
</dbReference>
<name>A0A417Z3L9_9MICO</name>
<reference evidence="1 2" key="1">
    <citation type="submission" date="2018-08" db="EMBL/GenBank/DDBJ databases">
        <title>Whole genome sequence analysis of Dermacoccus abyssi bacteria isolated from Deep Mariana trench Micromonospora spp reveals genes involved in the environmental adaptation and production of secondary metabolites.</title>
        <authorList>
            <person name="Abdel-Mageed W.M."/>
            <person name="Lehri B."/>
            <person name="Nouioui I."/>
            <person name="Goodfellow I."/>
            <person name="Jaspars M."/>
            <person name="Karlyshev A."/>
        </authorList>
    </citation>
    <scope>NUCLEOTIDE SEQUENCE [LARGE SCALE GENOMIC DNA]</scope>
    <source>
        <strain evidence="1 2">MT1.1</strain>
    </source>
</reference>
<protein>
    <submittedName>
        <fullName evidence="1">Uncharacterized protein</fullName>
    </submittedName>
</protein>
<comment type="caution">
    <text evidence="1">The sequence shown here is derived from an EMBL/GenBank/DDBJ whole genome shotgun (WGS) entry which is preliminary data.</text>
</comment>
<proteinExistence type="predicted"/>
<evidence type="ECO:0000313" key="1">
    <source>
        <dbReference type="EMBL" id="RHW45166.1"/>
    </source>
</evidence>
<sequence>MLIAGVDVELRAVTVLSTSAAVKADDELPEWAPLAGKMSASFDAAHFEKAARVRIDITATEDDGMCAVRAELLCEFAGPNDESFAPDWPESDARGALDAVWPHARGALQAAAFSIDQRLPLRRLPPEPHSH</sequence>
<evidence type="ECO:0000313" key="2">
    <source>
        <dbReference type="Proteomes" id="UP000285376"/>
    </source>
</evidence>
<dbReference type="RefSeq" id="WP_118913730.1">
    <property type="nucleotide sequence ID" value="NZ_CBCRVH010000011.1"/>
</dbReference>
<organism evidence="1 2">
    <name type="scientific">Dermacoccus abyssi</name>
    <dbReference type="NCBI Taxonomy" id="322596"/>
    <lineage>
        <taxon>Bacteria</taxon>
        <taxon>Bacillati</taxon>
        <taxon>Actinomycetota</taxon>
        <taxon>Actinomycetes</taxon>
        <taxon>Micrococcales</taxon>
        <taxon>Dermacoccaceae</taxon>
        <taxon>Dermacoccus</taxon>
    </lineage>
</organism>
<gene>
    <name evidence="1" type="ORF">D1832_09945</name>
</gene>
<accession>A0A417Z3L9</accession>
<dbReference type="Proteomes" id="UP000285376">
    <property type="component" value="Unassembled WGS sequence"/>
</dbReference>
<dbReference type="AlphaFoldDB" id="A0A417Z3L9"/>